<evidence type="ECO:0000313" key="1">
    <source>
        <dbReference type="EMBL" id="KAK3002689.1"/>
    </source>
</evidence>
<evidence type="ECO:0000313" key="2">
    <source>
        <dbReference type="Proteomes" id="UP001188597"/>
    </source>
</evidence>
<dbReference type="Proteomes" id="UP001188597">
    <property type="component" value="Unassembled WGS sequence"/>
</dbReference>
<sequence>MYMPVSIVSELVEHLQLSEISLRKAKENAYFCEEGWSKKLRSLVPVNGITVSHIRTGKLLAVSRMVVAVFLLITMEDFSDRYFRYQDVLFNKSDGRLELSGNNYAALWPGDGKPGLWMNSISRMGAIYTNEAIELVIPPVFYDCTRILDAGEQIVSRDLYWGAIYDECKVGPEMERAEEMLVRCVERNPFVGEPYLVLGQLYLSQGRFEEAERDGSVGVGECIGRVSWEGRVAWAMVLLMKAKARSWPQTSWAIINPGLVK</sequence>
<accession>A0AA88V6F1</accession>
<dbReference type="SUPFAM" id="SSF48452">
    <property type="entry name" value="TPR-like"/>
    <property type="match status" value="1"/>
</dbReference>
<comment type="caution">
    <text evidence="1">The sequence shown here is derived from an EMBL/GenBank/DDBJ whole genome shotgun (WGS) entry which is preliminary data.</text>
</comment>
<reference evidence="1" key="1">
    <citation type="submission" date="2022-12" db="EMBL/GenBank/DDBJ databases">
        <title>Draft genome assemblies for two species of Escallonia (Escalloniales).</title>
        <authorList>
            <person name="Chanderbali A."/>
            <person name="Dervinis C."/>
            <person name="Anghel I."/>
            <person name="Soltis D."/>
            <person name="Soltis P."/>
            <person name="Zapata F."/>
        </authorList>
    </citation>
    <scope>NUCLEOTIDE SEQUENCE</scope>
    <source>
        <strain evidence="1">UCBG64.0493</strain>
        <tissue evidence="1">Leaf</tissue>
    </source>
</reference>
<evidence type="ECO:0008006" key="3">
    <source>
        <dbReference type="Google" id="ProtNLM"/>
    </source>
</evidence>
<name>A0AA88V6F1_9ASTE</name>
<organism evidence="1 2">
    <name type="scientific">Escallonia herrerae</name>
    <dbReference type="NCBI Taxonomy" id="1293975"/>
    <lineage>
        <taxon>Eukaryota</taxon>
        <taxon>Viridiplantae</taxon>
        <taxon>Streptophyta</taxon>
        <taxon>Embryophyta</taxon>
        <taxon>Tracheophyta</taxon>
        <taxon>Spermatophyta</taxon>
        <taxon>Magnoliopsida</taxon>
        <taxon>eudicotyledons</taxon>
        <taxon>Gunneridae</taxon>
        <taxon>Pentapetalae</taxon>
        <taxon>asterids</taxon>
        <taxon>campanulids</taxon>
        <taxon>Escalloniales</taxon>
        <taxon>Escalloniaceae</taxon>
        <taxon>Escallonia</taxon>
    </lineage>
</organism>
<dbReference type="PANTHER" id="PTHR37391">
    <property type="entry name" value="E3 UBIQUITIN-PROTEIN LIGASE"/>
    <property type="match status" value="1"/>
</dbReference>
<proteinExistence type="predicted"/>
<dbReference type="EMBL" id="JAVXUP010002547">
    <property type="protein sequence ID" value="KAK3002689.1"/>
    <property type="molecule type" value="Genomic_DNA"/>
</dbReference>
<dbReference type="AlphaFoldDB" id="A0AA88V6F1"/>
<dbReference type="InterPro" id="IPR011990">
    <property type="entry name" value="TPR-like_helical_dom_sf"/>
</dbReference>
<protein>
    <recommendedName>
        <fullName evidence="3">Tetratricopeptide repeat protein</fullName>
    </recommendedName>
</protein>
<gene>
    <name evidence="1" type="ORF">RJ639_018001</name>
</gene>
<dbReference type="PANTHER" id="PTHR37391:SF2">
    <property type="entry name" value="E3 UBIQUITIN-PROTEIN LIGASE"/>
    <property type="match status" value="1"/>
</dbReference>
<keyword evidence="2" id="KW-1185">Reference proteome</keyword>